<evidence type="ECO:0000313" key="1">
    <source>
        <dbReference type="EMBL" id="KAJ0113481.1"/>
    </source>
</evidence>
<protein>
    <submittedName>
        <fullName evidence="1">Uncharacterized protein</fullName>
    </submittedName>
</protein>
<dbReference type="EMBL" id="CM047897">
    <property type="protein sequence ID" value="KAJ0113481.1"/>
    <property type="molecule type" value="Genomic_DNA"/>
</dbReference>
<dbReference type="Proteomes" id="UP001164250">
    <property type="component" value="Chromosome 1"/>
</dbReference>
<comment type="caution">
    <text evidence="1">The sequence shown here is derived from an EMBL/GenBank/DDBJ whole genome shotgun (WGS) entry which is preliminary data.</text>
</comment>
<sequence length="130" mass="14667">MSSETQVKTGPPQIFKSDEALKLAEQWVNNMTKVEEDEPTKVESEGRPSRLGLGAKVSLKSKFQPSNDPVERKLHARLDARKRKAAKNAEESLLSAKDRHDDDDDDEDDLESRTSAFEKKRAVASMKKQK</sequence>
<accession>A0ACC1CCT9</accession>
<keyword evidence="2" id="KW-1185">Reference proteome</keyword>
<proteinExistence type="predicted"/>
<organism evidence="1 2">
    <name type="scientific">Pistacia atlantica</name>
    <dbReference type="NCBI Taxonomy" id="434234"/>
    <lineage>
        <taxon>Eukaryota</taxon>
        <taxon>Viridiplantae</taxon>
        <taxon>Streptophyta</taxon>
        <taxon>Embryophyta</taxon>
        <taxon>Tracheophyta</taxon>
        <taxon>Spermatophyta</taxon>
        <taxon>Magnoliopsida</taxon>
        <taxon>eudicotyledons</taxon>
        <taxon>Gunneridae</taxon>
        <taxon>Pentapetalae</taxon>
        <taxon>rosids</taxon>
        <taxon>malvids</taxon>
        <taxon>Sapindales</taxon>
        <taxon>Anacardiaceae</taxon>
        <taxon>Pistacia</taxon>
    </lineage>
</organism>
<reference evidence="2" key="1">
    <citation type="journal article" date="2023" name="G3 (Bethesda)">
        <title>Genome assembly and association tests identify interacting loci associated with vigor, precocity, and sex in interspecific pistachio rootstocks.</title>
        <authorList>
            <person name="Palmer W."/>
            <person name="Jacygrad E."/>
            <person name="Sagayaradj S."/>
            <person name="Cavanaugh K."/>
            <person name="Han R."/>
            <person name="Bertier L."/>
            <person name="Beede B."/>
            <person name="Kafkas S."/>
            <person name="Golino D."/>
            <person name="Preece J."/>
            <person name="Michelmore R."/>
        </authorList>
    </citation>
    <scope>NUCLEOTIDE SEQUENCE [LARGE SCALE GENOMIC DNA]</scope>
</reference>
<gene>
    <name evidence="1" type="ORF">Patl1_00453</name>
</gene>
<evidence type="ECO:0000313" key="2">
    <source>
        <dbReference type="Proteomes" id="UP001164250"/>
    </source>
</evidence>
<name>A0ACC1CCT9_9ROSI</name>